<proteinExistence type="predicted"/>
<dbReference type="Pfam" id="PF13335">
    <property type="entry name" value="Mg_chelatase_C"/>
    <property type="match status" value="1"/>
</dbReference>
<comment type="caution">
    <text evidence="2">The sequence shown here is derived from an EMBL/GenBank/DDBJ whole genome shotgun (WGS) entry which is preliminary data.</text>
</comment>
<dbReference type="InterPro" id="IPR045006">
    <property type="entry name" value="CHLI-like"/>
</dbReference>
<dbReference type="Pfam" id="PF13541">
    <property type="entry name" value="ChlI"/>
    <property type="match status" value="1"/>
</dbReference>
<dbReference type="Gene3D" id="3.40.50.300">
    <property type="entry name" value="P-loop containing nucleotide triphosphate hydrolases"/>
    <property type="match status" value="1"/>
</dbReference>
<name>A0ABT2CGM4_9ACTN</name>
<dbReference type="CDD" id="cd00009">
    <property type="entry name" value="AAA"/>
    <property type="match status" value="1"/>
</dbReference>
<dbReference type="RefSeq" id="WP_258787759.1">
    <property type="nucleotide sequence ID" value="NZ_JANUGQ010000009.1"/>
</dbReference>
<dbReference type="EMBL" id="JANUGQ010000009">
    <property type="protein sequence ID" value="MCS0636567.1"/>
    <property type="molecule type" value="Genomic_DNA"/>
</dbReference>
<evidence type="ECO:0000313" key="3">
    <source>
        <dbReference type="Proteomes" id="UP001431313"/>
    </source>
</evidence>
<dbReference type="Gene3D" id="3.30.230.10">
    <property type="match status" value="1"/>
</dbReference>
<feature type="domain" description="AAA+ ATPase" evidence="1">
    <location>
        <begin position="231"/>
        <end position="415"/>
    </location>
</feature>
<dbReference type="InterPro" id="IPR000523">
    <property type="entry name" value="Mg_chelatse_chII-like_cat_dom"/>
</dbReference>
<dbReference type="Proteomes" id="UP001431313">
    <property type="component" value="Unassembled WGS sequence"/>
</dbReference>
<dbReference type="InterPro" id="IPR014721">
    <property type="entry name" value="Ribsml_uS5_D2-typ_fold_subgr"/>
</dbReference>
<sequence>MGFARTCSVALVGVEGVVVEVQADLEPGVAAFTLVGLPDKSLVESRDRVRAAIVNSGAEWPQKKLTVGLSPASVPKGGSGFDLAVACAVLGAAERIDPRTIADLVLIGELGLDGRVRPVRGVLPAVLAAAEAGYQQVVVPEQTAGEASLVPGVSVLGVRTLRQLIAVLADEPVPHEPPDEEGRPDAMLAGLLVPGAGVGTGLAPDPGDGPDLSDVAGQHGARLALEVAAAGGHHLLLSGPPGAGKTMLAERLPGLLPPLTRQEALEVTAVHSVAGLLPPGEPLVHRPPYCAPHHSATMQSLVGGGNGLPRPGAVSLAHRGVLFLDEAPEFSAKALDALRQPLESGHVVVARSAGVVRLPARFLMVLAANPCPCGRHTLHGAGCECPASQIRRYQARLSGPLLDRVDLRVEVQPVSRADLMGQGGRGETSATVAARIQEARARAAARLAATPWTVNCEVPGHELRTRWQAAPGALAAAERDVERGLLTARGLDRVLRTAWTLADLAGRDRPEVQDIHLALELRTGITRGVPLATTEAR</sequence>
<protein>
    <submittedName>
        <fullName evidence="2">YifB family Mg chelatase-like AAA ATPase</fullName>
    </submittedName>
</protein>
<evidence type="ECO:0000259" key="1">
    <source>
        <dbReference type="SMART" id="SM00382"/>
    </source>
</evidence>
<dbReference type="Pfam" id="PF01078">
    <property type="entry name" value="Mg_chelatase"/>
    <property type="match status" value="1"/>
</dbReference>
<gene>
    <name evidence="2" type="ORF">NX801_13010</name>
</gene>
<organism evidence="2 3">
    <name type="scientific">Streptomyces pyxinae</name>
    <dbReference type="NCBI Taxonomy" id="2970734"/>
    <lineage>
        <taxon>Bacteria</taxon>
        <taxon>Bacillati</taxon>
        <taxon>Actinomycetota</taxon>
        <taxon>Actinomycetes</taxon>
        <taxon>Kitasatosporales</taxon>
        <taxon>Streptomycetaceae</taxon>
        <taxon>Streptomyces</taxon>
    </lineage>
</organism>
<dbReference type="InterPro" id="IPR027417">
    <property type="entry name" value="P-loop_NTPase"/>
</dbReference>
<keyword evidence="3" id="KW-1185">Reference proteome</keyword>
<reference evidence="2" key="1">
    <citation type="submission" date="2022-08" db="EMBL/GenBank/DDBJ databases">
        <authorList>
            <person name="Somphong A."/>
            <person name="Phongsopitanun W."/>
        </authorList>
    </citation>
    <scope>NUCLEOTIDE SEQUENCE</scope>
    <source>
        <strain evidence="2">LP05-1</strain>
    </source>
</reference>
<dbReference type="SUPFAM" id="SSF52540">
    <property type="entry name" value="P-loop containing nucleoside triphosphate hydrolases"/>
    <property type="match status" value="1"/>
</dbReference>
<dbReference type="PANTHER" id="PTHR32039:SF7">
    <property type="entry name" value="COMPETENCE PROTEIN COMM"/>
    <property type="match status" value="1"/>
</dbReference>
<evidence type="ECO:0000313" key="2">
    <source>
        <dbReference type="EMBL" id="MCS0636567.1"/>
    </source>
</evidence>
<dbReference type="InterPro" id="IPR025158">
    <property type="entry name" value="Mg_chelat-rel_C"/>
</dbReference>
<dbReference type="PANTHER" id="PTHR32039">
    <property type="entry name" value="MAGNESIUM-CHELATASE SUBUNIT CHLI"/>
    <property type="match status" value="1"/>
</dbReference>
<dbReference type="InterPro" id="IPR020568">
    <property type="entry name" value="Ribosomal_Su5_D2-typ_SF"/>
</dbReference>
<dbReference type="InterPro" id="IPR003593">
    <property type="entry name" value="AAA+_ATPase"/>
</dbReference>
<dbReference type="SMART" id="SM00382">
    <property type="entry name" value="AAA"/>
    <property type="match status" value="1"/>
</dbReference>
<accession>A0ABT2CGM4</accession>
<dbReference type="SUPFAM" id="SSF54211">
    <property type="entry name" value="Ribosomal protein S5 domain 2-like"/>
    <property type="match status" value="1"/>
</dbReference>